<dbReference type="EMBL" id="CAAALY010253707">
    <property type="protein sequence ID" value="VEL36991.1"/>
    <property type="molecule type" value="Genomic_DNA"/>
</dbReference>
<evidence type="ECO:0000313" key="2">
    <source>
        <dbReference type="Proteomes" id="UP000784294"/>
    </source>
</evidence>
<proteinExistence type="predicted"/>
<reference evidence="1" key="1">
    <citation type="submission" date="2018-11" db="EMBL/GenBank/DDBJ databases">
        <authorList>
            <consortium name="Pathogen Informatics"/>
        </authorList>
    </citation>
    <scope>NUCLEOTIDE SEQUENCE</scope>
</reference>
<comment type="caution">
    <text evidence="1">The sequence shown here is derived from an EMBL/GenBank/DDBJ whole genome shotgun (WGS) entry which is preliminary data.</text>
</comment>
<dbReference type="AlphaFoldDB" id="A0A448XHL1"/>
<accession>A0A448XHL1</accession>
<keyword evidence="2" id="KW-1185">Reference proteome</keyword>
<dbReference type="Proteomes" id="UP000784294">
    <property type="component" value="Unassembled WGS sequence"/>
</dbReference>
<sequence length="126" mass="14161">MAMAAPNLPARHADRSRLASLHHRTATCIAQSRFCLCRATYADLPRLFKADELPEGELLFATCGLGSRRLCFTRLPLPDSSNNEPLFSHVMGRLAVQVKLMDKIKGLPTWHAFSDFFRYSILGKIN</sequence>
<gene>
    <name evidence="1" type="ORF">PXEA_LOCUS30431</name>
</gene>
<name>A0A448XHL1_9PLAT</name>
<protein>
    <submittedName>
        <fullName evidence="1">Uncharacterized protein</fullName>
    </submittedName>
</protein>
<organism evidence="1 2">
    <name type="scientific">Protopolystoma xenopodis</name>
    <dbReference type="NCBI Taxonomy" id="117903"/>
    <lineage>
        <taxon>Eukaryota</taxon>
        <taxon>Metazoa</taxon>
        <taxon>Spiralia</taxon>
        <taxon>Lophotrochozoa</taxon>
        <taxon>Platyhelminthes</taxon>
        <taxon>Monogenea</taxon>
        <taxon>Polyopisthocotylea</taxon>
        <taxon>Polystomatidea</taxon>
        <taxon>Polystomatidae</taxon>
        <taxon>Protopolystoma</taxon>
    </lineage>
</organism>
<evidence type="ECO:0000313" key="1">
    <source>
        <dbReference type="EMBL" id="VEL36991.1"/>
    </source>
</evidence>